<dbReference type="SUPFAM" id="SSF52540">
    <property type="entry name" value="P-loop containing nucleoside triphosphate hydrolases"/>
    <property type="match status" value="1"/>
</dbReference>
<name>A0A1G5PWC4_9RHOB</name>
<dbReference type="SMART" id="SM00382">
    <property type="entry name" value="AAA"/>
    <property type="match status" value="1"/>
</dbReference>
<dbReference type="Gene3D" id="2.40.50.100">
    <property type="match status" value="1"/>
</dbReference>
<keyword evidence="6 7" id="KW-0472">Membrane</keyword>
<keyword evidence="5 7" id="KW-1278">Translocase</keyword>
<evidence type="ECO:0000256" key="5">
    <source>
        <dbReference type="ARBA" id="ARBA00022967"/>
    </source>
</evidence>
<dbReference type="EC" id="7.6.2.11" evidence="7"/>
<evidence type="ECO:0000256" key="4">
    <source>
        <dbReference type="ARBA" id="ARBA00022840"/>
    </source>
</evidence>
<dbReference type="PROSITE" id="PS50893">
    <property type="entry name" value="ABC_TRANSPORTER_2"/>
    <property type="match status" value="1"/>
</dbReference>
<dbReference type="Gene3D" id="3.40.50.300">
    <property type="entry name" value="P-loop containing nucleotide triphosphate hydrolases"/>
    <property type="match status" value="1"/>
</dbReference>
<evidence type="ECO:0000313" key="11">
    <source>
        <dbReference type="Proteomes" id="UP000198767"/>
    </source>
</evidence>
<gene>
    <name evidence="7" type="primary">potA</name>
    <name evidence="10" type="ORF">SAMN04488118_102178</name>
</gene>
<dbReference type="InterPro" id="IPR003439">
    <property type="entry name" value="ABC_transporter-like_ATP-bd"/>
</dbReference>
<dbReference type="InterPro" id="IPR050093">
    <property type="entry name" value="ABC_SmlMolc_Importer"/>
</dbReference>
<reference evidence="10 11" key="1">
    <citation type="submission" date="2016-10" db="EMBL/GenBank/DDBJ databases">
        <authorList>
            <person name="de Groot N.N."/>
        </authorList>
    </citation>
    <scope>NUCLEOTIDE SEQUENCE [LARGE SCALE GENOMIC DNA]</scope>
    <source>
        <strain evidence="10 11">U95</strain>
    </source>
</reference>
<comment type="function">
    <text evidence="7">Part of the ABC transporter complex PotABCD involved in spermidine/putrescine import. Responsible for energy coupling to the transport system.</text>
</comment>
<keyword evidence="2 7" id="KW-1003">Cell membrane</keyword>
<protein>
    <recommendedName>
        <fullName evidence="7">Spermidine/putrescine import ATP-binding protein PotA</fullName>
        <ecNumber evidence="7">7.6.2.11</ecNumber>
    </recommendedName>
</protein>
<dbReference type="PROSITE" id="PS00211">
    <property type="entry name" value="ABC_TRANSPORTER_1"/>
    <property type="match status" value="1"/>
</dbReference>
<evidence type="ECO:0000256" key="2">
    <source>
        <dbReference type="ARBA" id="ARBA00022475"/>
    </source>
</evidence>
<accession>A0A1G5PWC4</accession>
<sequence>MFYNNHLWRYVSGIASFFMVIYFDCAFSFGTYALPIAILRQVLSFLFASLASCYFVLISKGSRVLTWLKDQWSPLKRDTIDKTGGRVTEGNTDAAFVEFQRVQKSYDGENLVVKDLNLAMPKGEFLTMLGPSGSGKTTCLMMLAGFETATHGEILLDGRPINNIPPHKRGIGMVFQNYALFPHMTVAENLSFPLEVRKMGKSEREEKVHRALDMVQMGAFGNRRPAQLSGGQQQRIALARALVFEPELVLMDEPLGALDKQLREHMQFEITRLAHELGITTVYVTHDQTEALTMSDRVAVFDDGRIQQLAPPDELYEAPENSFVAQFIGENNTLEGVVTAIRDDTCVVRLDDGSEIDATPVNVQEVGQRTKVSIRPERVEFNKDRLHADAHTLKAVVKEFIYMGDVFRFRMSVAGNDDFIVKTRNAPDAVRLSPGQEVEIGWLTRDCRALDA</sequence>
<keyword evidence="3 7" id="KW-0547">Nucleotide-binding</keyword>
<dbReference type="InterPro" id="IPR013611">
    <property type="entry name" value="Transp-assoc_OB_typ2"/>
</dbReference>
<dbReference type="PANTHER" id="PTHR42781">
    <property type="entry name" value="SPERMIDINE/PUTRESCINE IMPORT ATP-BINDING PROTEIN POTA"/>
    <property type="match status" value="1"/>
</dbReference>
<dbReference type="GO" id="GO:0005524">
    <property type="term" value="F:ATP binding"/>
    <property type="evidence" value="ECO:0007669"/>
    <property type="project" value="UniProtKB-KW"/>
</dbReference>
<keyword evidence="4 7" id="KW-0067">ATP-binding</keyword>
<evidence type="ECO:0000256" key="8">
    <source>
        <dbReference type="SAM" id="Phobius"/>
    </source>
</evidence>
<dbReference type="InterPro" id="IPR027417">
    <property type="entry name" value="P-loop_NTPase"/>
</dbReference>
<dbReference type="NCBIfam" id="TIGR01187">
    <property type="entry name" value="potA"/>
    <property type="match status" value="1"/>
</dbReference>
<evidence type="ECO:0000259" key="9">
    <source>
        <dbReference type="PROSITE" id="PS50893"/>
    </source>
</evidence>
<dbReference type="InterPro" id="IPR017871">
    <property type="entry name" value="ABC_transporter-like_CS"/>
</dbReference>
<keyword evidence="8" id="KW-0812">Transmembrane</keyword>
<dbReference type="InterPro" id="IPR005893">
    <property type="entry name" value="PotA-like"/>
</dbReference>
<dbReference type="GO" id="GO:0043190">
    <property type="term" value="C:ATP-binding cassette (ABC) transporter complex"/>
    <property type="evidence" value="ECO:0007669"/>
    <property type="project" value="InterPro"/>
</dbReference>
<keyword evidence="11" id="KW-1185">Reference proteome</keyword>
<dbReference type="SUPFAM" id="SSF50331">
    <property type="entry name" value="MOP-like"/>
    <property type="match status" value="1"/>
</dbReference>
<comment type="catalytic activity">
    <reaction evidence="7">
        <text>ATP + H2O + polyamine-[polyamine-binding protein]Side 1 = ADP + phosphate + polyamineSide 2 + [polyamine-binding protein]Side 1.</text>
        <dbReference type="EC" id="7.6.2.11"/>
    </reaction>
</comment>
<keyword evidence="8" id="KW-1133">Transmembrane helix</keyword>
<comment type="subunit">
    <text evidence="7">The complex is composed of two ATP-binding proteins (PotA), two transmembrane proteins (PotB and PotC) and a solute-binding protein (PotD).</text>
</comment>
<dbReference type="AlphaFoldDB" id="A0A1G5PWC4"/>
<feature type="domain" description="ABC transporter" evidence="9">
    <location>
        <begin position="97"/>
        <end position="328"/>
    </location>
</feature>
<feature type="transmembrane region" description="Helical" evidence="8">
    <location>
        <begin position="38"/>
        <end position="57"/>
    </location>
</feature>
<dbReference type="GO" id="GO:0016887">
    <property type="term" value="F:ATP hydrolysis activity"/>
    <property type="evidence" value="ECO:0007669"/>
    <property type="project" value="InterPro"/>
</dbReference>
<feature type="transmembrane region" description="Helical" evidence="8">
    <location>
        <begin position="7"/>
        <end position="32"/>
    </location>
</feature>
<proteinExistence type="inferred from homology"/>
<comment type="similarity">
    <text evidence="7">Belongs to the ABC transporter superfamily. Spermidine/putrescine importer (TC 3.A.1.11.1) family.</text>
</comment>
<evidence type="ECO:0000256" key="1">
    <source>
        <dbReference type="ARBA" id="ARBA00022448"/>
    </source>
</evidence>
<dbReference type="GO" id="GO:0015417">
    <property type="term" value="F:ABC-type polyamine transporter activity"/>
    <property type="evidence" value="ECO:0007669"/>
    <property type="project" value="UniProtKB-EC"/>
</dbReference>
<dbReference type="InterPro" id="IPR003593">
    <property type="entry name" value="AAA+_ATPase"/>
</dbReference>
<dbReference type="EMBL" id="FMWG01000002">
    <property type="protein sequence ID" value="SCZ53707.1"/>
    <property type="molecule type" value="Genomic_DNA"/>
</dbReference>
<evidence type="ECO:0000256" key="6">
    <source>
        <dbReference type="ARBA" id="ARBA00023136"/>
    </source>
</evidence>
<evidence type="ECO:0000256" key="3">
    <source>
        <dbReference type="ARBA" id="ARBA00022741"/>
    </source>
</evidence>
<evidence type="ECO:0000256" key="7">
    <source>
        <dbReference type="RuleBase" id="RU364083"/>
    </source>
</evidence>
<dbReference type="FunFam" id="3.40.50.300:FF:000042">
    <property type="entry name" value="Maltose/maltodextrin ABC transporter, ATP-binding protein"/>
    <property type="match status" value="1"/>
</dbReference>
<dbReference type="STRING" id="1156985.SAMN04488118_102178"/>
<dbReference type="Pfam" id="PF08402">
    <property type="entry name" value="TOBE_2"/>
    <property type="match status" value="1"/>
</dbReference>
<dbReference type="InterPro" id="IPR008995">
    <property type="entry name" value="Mo/tungstate-bd_C_term_dom"/>
</dbReference>
<keyword evidence="1 7" id="KW-0813">Transport</keyword>
<evidence type="ECO:0000313" key="10">
    <source>
        <dbReference type="EMBL" id="SCZ53707.1"/>
    </source>
</evidence>
<dbReference type="PANTHER" id="PTHR42781:SF6">
    <property type="entry name" value="SPERMIDINE_PUTRESCINE IMPORT ATP-BINDING PROTEIN POTA"/>
    <property type="match status" value="1"/>
</dbReference>
<dbReference type="Pfam" id="PF00005">
    <property type="entry name" value="ABC_tran"/>
    <property type="match status" value="1"/>
</dbReference>
<organism evidence="10 11">
    <name type="scientific">Epibacterium ulvae</name>
    <dbReference type="NCBI Taxonomy" id="1156985"/>
    <lineage>
        <taxon>Bacteria</taxon>
        <taxon>Pseudomonadati</taxon>
        <taxon>Pseudomonadota</taxon>
        <taxon>Alphaproteobacteria</taxon>
        <taxon>Rhodobacterales</taxon>
        <taxon>Roseobacteraceae</taxon>
        <taxon>Epibacterium</taxon>
    </lineage>
</organism>
<dbReference type="Proteomes" id="UP000198767">
    <property type="component" value="Unassembled WGS sequence"/>
</dbReference>